<accession>A0ABS3YMC2</accession>
<sequence length="434" mass="49718">MRSLFLLDDQAGLLTIKDKLLYVLVVIFLVTFYPSHMPSVNVVALVLLSLYSFFIYGSFREKLSLLRQRKEVWAMAAFYLLHIVSSLCSKDVAEGFSWTVIRMPLFVFPVAFGFVYIRQVLKERILFAYAVITTITILFCFIWAIVAGIATNDITMLYNDNLTYSIDKQSIYVALLVNVAIFSFGYLLYIKSALVAKKGLVFTSLCMLVVSIFFMASRISIITLFGSIVCVAVWWIVQKRKLKLLGLVGAGIVAAMALLVIVFPKTWSRFRELTNTKYVYSSKGEERHMNMNITPDQWNGANLRLAVWSCGWELVKQHPVFGVQVGDKVEQMVGVYKAKHFEIAYKSRRNIHNNYLDVLVSFGFFGLLLFLWGFLFEPLRQCIRTRDYFGVFVIAAFMLAFIPETYFDRSMGNMMFAFFVALIVSYRKPVANVV</sequence>
<keyword evidence="4 5" id="KW-0472">Membrane</keyword>
<feature type="transmembrane region" description="Helical" evidence="5">
    <location>
        <begin position="244"/>
        <end position="263"/>
    </location>
</feature>
<reference evidence="7 8" key="1">
    <citation type="submission" date="2021-03" db="EMBL/GenBank/DDBJ databases">
        <title>Assistant Professor.</title>
        <authorList>
            <person name="Huq M.A."/>
        </authorList>
    </citation>
    <scope>NUCLEOTIDE SEQUENCE [LARGE SCALE GENOMIC DNA]</scope>
    <source>
        <strain evidence="7 8">MAH-29</strain>
    </source>
</reference>
<evidence type="ECO:0000256" key="4">
    <source>
        <dbReference type="ARBA" id="ARBA00023136"/>
    </source>
</evidence>
<feature type="transmembrane region" description="Helical" evidence="5">
    <location>
        <begin position="221"/>
        <end position="237"/>
    </location>
</feature>
<feature type="transmembrane region" description="Helical" evidence="5">
    <location>
        <begin position="355"/>
        <end position="376"/>
    </location>
</feature>
<dbReference type="RefSeq" id="WP_209137102.1">
    <property type="nucleotide sequence ID" value="NZ_JAGHKO010000001.1"/>
</dbReference>
<dbReference type="Proteomes" id="UP000677244">
    <property type="component" value="Unassembled WGS sequence"/>
</dbReference>
<evidence type="ECO:0000256" key="2">
    <source>
        <dbReference type="ARBA" id="ARBA00022692"/>
    </source>
</evidence>
<keyword evidence="7" id="KW-0436">Ligase</keyword>
<feature type="transmembrane region" description="Helical" evidence="5">
    <location>
        <begin position="20"/>
        <end position="36"/>
    </location>
</feature>
<comment type="caution">
    <text evidence="7">The sequence shown here is derived from an EMBL/GenBank/DDBJ whole genome shotgun (WGS) entry which is preliminary data.</text>
</comment>
<feature type="transmembrane region" description="Helical" evidence="5">
    <location>
        <begin position="95"/>
        <end position="117"/>
    </location>
</feature>
<evidence type="ECO:0000259" key="6">
    <source>
        <dbReference type="Pfam" id="PF04932"/>
    </source>
</evidence>
<evidence type="ECO:0000256" key="5">
    <source>
        <dbReference type="SAM" id="Phobius"/>
    </source>
</evidence>
<feature type="transmembrane region" description="Helical" evidence="5">
    <location>
        <begin position="71"/>
        <end position="89"/>
    </location>
</feature>
<feature type="transmembrane region" description="Helical" evidence="5">
    <location>
        <begin position="126"/>
        <end position="150"/>
    </location>
</feature>
<dbReference type="Pfam" id="PF04932">
    <property type="entry name" value="Wzy_C"/>
    <property type="match status" value="1"/>
</dbReference>
<dbReference type="EMBL" id="JAGHKO010000001">
    <property type="protein sequence ID" value="MBO9199022.1"/>
    <property type="molecule type" value="Genomic_DNA"/>
</dbReference>
<gene>
    <name evidence="7" type="ORF">J7I42_02020</name>
</gene>
<evidence type="ECO:0000313" key="7">
    <source>
        <dbReference type="EMBL" id="MBO9199022.1"/>
    </source>
</evidence>
<dbReference type="PANTHER" id="PTHR37422:SF23">
    <property type="entry name" value="TEICHURONIC ACID BIOSYNTHESIS PROTEIN TUAE"/>
    <property type="match status" value="1"/>
</dbReference>
<dbReference type="InterPro" id="IPR007016">
    <property type="entry name" value="O-antigen_ligase-rel_domated"/>
</dbReference>
<evidence type="ECO:0000256" key="1">
    <source>
        <dbReference type="ARBA" id="ARBA00004141"/>
    </source>
</evidence>
<dbReference type="GO" id="GO:0016874">
    <property type="term" value="F:ligase activity"/>
    <property type="evidence" value="ECO:0007669"/>
    <property type="project" value="UniProtKB-KW"/>
</dbReference>
<keyword evidence="3 5" id="KW-1133">Transmembrane helix</keyword>
<feature type="transmembrane region" description="Helical" evidence="5">
    <location>
        <begin position="42"/>
        <end position="59"/>
    </location>
</feature>
<name>A0ABS3YMC2_9BACT</name>
<feature type="transmembrane region" description="Helical" evidence="5">
    <location>
        <begin position="388"/>
        <end position="407"/>
    </location>
</feature>
<organism evidence="7 8">
    <name type="scientific">Niastella soli</name>
    <dbReference type="NCBI Taxonomy" id="2821487"/>
    <lineage>
        <taxon>Bacteria</taxon>
        <taxon>Pseudomonadati</taxon>
        <taxon>Bacteroidota</taxon>
        <taxon>Chitinophagia</taxon>
        <taxon>Chitinophagales</taxon>
        <taxon>Chitinophagaceae</taxon>
        <taxon>Niastella</taxon>
    </lineage>
</organism>
<comment type="subcellular location">
    <subcellularLocation>
        <location evidence="1">Membrane</location>
        <topology evidence="1">Multi-pass membrane protein</topology>
    </subcellularLocation>
</comment>
<keyword evidence="2 5" id="KW-0812">Transmembrane</keyword>
<feature type="transmembrane region" description="Helical" evidence="5">
    <location>
        <begin position="170"/>
        <end position="190"/>
    </location>
</feature>
<keyword evidence="8" id="KW-1185">Reference proteome</keyword>
<protein>
    <submittedName>
        <fullName evidence="7">O-antigen ligase family protein</fullName>
    </submittedName>
</protein>
<proteinExistence type="predicted"/>
<dbReference type="PANTHER" id="PTHR37422">
    <property type="entry name" value="TEICHURONIC ACID BIOSYNTHESIS PROTEIN TUAE"/>
    <property type="match status" value="1"/>
</dbReference>
<evidence type="ECO:0000256" key="3">
    <source>
        <dbReference type="ARBA" id="ARBA00022989"/>
    </source>
</evidence>
<feature type="transmembrane region" description="Helical" evidence="5">
    <location>
        <begin position="199"/>
        <end position="215"/>
    </location>
</feature>
<dbReference type="InterPro" id="IPR051533">
    <property type="entry name" value="WaaL-like"/>
</dbReference>
<evidence type="ECO:0000313" key="8">
    <source>
        <dbReference type="Proteomes" id="UP000677244"/>
    </source>
</evidence>
<feature type="domain" description="O-antigen ligase-related" evidence="6">
    <location>
        <begin position="207"/>
        <end position="371"/>
    </location>
</feature>